<feature type="compositionally biased region" description="Pro residues" evidence="3">
    <location>
        <begin position="944"/>
        <end position="957"/>
    </location>
</feature>
<feature type="compositionally biased region" description="Pro residues" evidence="3">
    <location>
        <begin position="1118"/>
        <end position="1169"/>
    </location>
</feature>
<dbReference type="PANTHER" id="PTHR37534">
    <property type="entry name" value="TRANSCRIPTIONAL ACTIVATOR PROTEIN UGA3"/>
    <property type="match status" value="1"/>
</dbReference>
<protein>
    <recommendedName>
        <fullName evidence="4">Zn(2)-C6 fungal-type domain-containing protein</fullName>
    </recommendedName>
</protein>
<name>A0A6A5WXA1_9PLEO</name>
<feature type="compositionally biased region" description="Pro residues" evidence="3">
    <location>
        <begin position="1048"/>
        <end position="1060"/>
    </location>
</feature>
<gene>
    <name evidence="5" type="ORF">P154DRAFT_553189</name>
</gene>
<feature type="compositionally biased region" description="Low complexity" evidence="3">
    <location>
        <begin position="1032"/>
        <end position="1047"/>
    </location>
</feature>
<dbReference type="SUPFAM" id="SSF57701">
    <property type="entry name" value="Zn2/Cys6 DNA-binding domain"/>
    <property type="match status" value="1"/>
</dbReference>
<dbReference type="OrthoDB" id="5391043at2759"/>
<dbReference type="GO" id="GO:0008270">
    <property type="term" value="F:zinc ion binding"/>
    <property type="evidence" value="ECO:0007669"/>
    <property type="project" value="InterPro"/>
</dbReference>
<feature type="compositionally biased region" description="Low complexity" evidence="3">
    <location>
        <begin position="163"/>
        <end position="187"/>
    </location>
</feature>
<feature type="domain" description="Zn(2)-C6 fungal-type" evidence="4">
    <location>
        <begin position="38"/>
        <end position="66"/>
    </location>
</feature>
<dbReference type="InterPro" id="IPR021858">
    <property type="entry name" value="Fun_TF"/>
</dbReference>
<feature type="compositionally biased region" description="Pro residues" evidence="3">
    <location>
        <begin position="1015"/>
        <end position="1029"/>
    </location>
</feature>
<dbReference type="GO" id="GO:0005634">
    <property type="term" value="C:nucleus"/>
    <property type="evidence" value="ECO:0007669"/>
    <property type="project" value="UniProtKB-SubCell"/>
</dbReference>
<feature type="compositionally biased region" description="Pro residues" evidence="3">
    <location>
        <begin position="1082"/>
        <end position="1099"/>
    </location>
</feature>
<evidence type="ECO:0000313" key="6">
    <source>
        <dbReference type="Proteomes" id="UP000799779"/>
    </source>
</evidence>
<keyword evidence="6" id="KW-1185">Reference proteome</keyword>
<dbReference type="InterPro" id="IPR036864">
    <property type="entry name" value="Zn2-C6_fun-type_DNA-bd_sf"/>
</dbReference>
<dbReference type="GO" id="GO:0000981">
    <property type="term" value="F:DNA-binding transcription factor activity, RNA polymerase II-specific"/>
    <property type="evidence" value="ECO:0007669"/>
    <property type="project" value="InterPro"/>
</dbReference>
<organism evidence="5 6">
    <name type="scientific">Amniculicola lignicola CBS 123094</name>
    <dbReference type="NCBI Taxonomy" id="1392246"/>
    <lineage>
        <taxon>Eukaryota</taxon>
        <taxon>Fungi</taxon>
        <taxon>Dikarya</taxon>
        <taxon>Ascomycota</taxon>
        <taxon>Pezizomycotina</taxon>
        <taxon>Dothideomycetes</taxon>
        <taxon>Pleosporomycetidae</taxon>
        <taxon>Pleosporales</taxon>
        <taxon>Amniculicolaceae</taxon>
        <taxon>Amniculicola</taxon>
    </lineage>
</organism>
<evidence type="ECO:0000256" key="2">
    <source>
        <dbReference type="ARBA" id="ARBA00023242"/>
    </source>
</evidence>
<feature type="region of interest" description="Disordered" evidence="3">
    <location>
        <begin position="1412"/>
        <end position="1477"/>
    </location>
</feature>
<feature type="compositionally biased region" description="Polar residues" evidence="3">
    <location>
        <begin position="214"/>
        <end position="228"/>
    </location>
</feature>
<evidence type="ECO:0000259" key="4">
    <source>
        <dbReference type="PROSITE" id="PS50048"/>
    </source>
</evidence>
<dbReference type="Gene3D" id="4.10.240.10">
    <property type="entry name" value="Zn(2)-C6 fungal-type DNA-binding domain"/>
    <property type="match status" value="1"/>
</dbReference>
<dbReference type="GO" id="GO:0000976">
    <property type="term" value="F:transcription cis-regulatory region binding"/>
    <property type="evidence" value="ECO:0007669"/>
    <property type="project" value="TreeGrafter"/>
</dbReference>
<dbReference type="Pfam" id="PF11951">
    <property type="entry name" value="Fungal_trans_2"/>
    <property type="match status" value="1"/>
</dbReference>
<proteinExistence type="predicted"/>
<dbReference type="InterPro" id="IPR001138">
    <property type="entry name" value="Zn2Cys6_DnaBD"/>
</dbReference>
<feature type="region of interest" description="Disordered" evidence="3">
    <location>
        <begin position="785"/>
        <end position="1214"/>
    </location>
</feature>
<feature type="region of interest" description="Disordered" evidence="3">
    <location>
        <begin position="1483"/>
        <end position="1502"/>
    </location>
</feature>
<dbReference type="Pfam" id="PF00172">
    <property type="entry name" value="Zn_clus"/>
    <property type="match status" value="1"/>
</dbReference>
<feature type="region of interest" description="Disordered" evidence="3">
    <location>
        <begin position="156"/>
        <end position="228"/>
    </location>
</feature>
<feature type="region of interest" description="Disordered" evidence="3">
    <location>
        <begin position="326"/>
        <end position="348"/>
    </location>
</feature>
<feature type="compositionally biased region" description="Pro residues" evidence="3">
    <location>
        <begin position="800"/>
        <end position="813"/>
    </location>
</feature>
<feature type="compositionally biased region" description="Polar residues" evidence="3">
    <location>
        <begin position="188"/>
        <end position="204"/>
    </location>
</feature>
<dbReference type="Proteomes" id="UP000799779">
    <property type="component" value="Unassembled WGS sequence"/>
</dbReference>
<feature type="compositionally biased region" description="Pro residues" evidence="3">
    <location>
        <begin position="872"/>
        <end position="885"/>
    </location>
</feature>
<evidence type="ECO:0000313" key="5">
    <source>
        <dbReference type="EMBL" id="KAF2002276.1"/>
    </source>
</evidence>
<dbReference type="PANTHER" id="PTHR37534:SF23">
    <property type="entry name" value="ZN(II)2CYS6 TRANSCRIPTION FACTOR (EUROFUNG)"/>
    <property type="match status" value="1"/>
</dbReference>
<dbReference type="PROSITE" id="PS50048">
    <property type="entry name" value="ZN2_CY6_FUNGAL_2"/>
    <property type="match status" value="1"/>
</dbReference>
<dbReference type="SMART" id="SM00066">
    <property type="entry name" value="GAL4"/>
    <property type="match status" value="1"/>
</dbReference>
<comment type="subcellular location">
    <subcellularLocation>
        <location evidence="1">Nucleus</location>
    </subcellularLocation>
</comment>
<feature type="compositionally biased region" description="Low complexity" evidence="3">
    <location>
        <begin position="1194"/>
        <end position="1209"/>
    </location>
</feature>
<feature type="compositionally biased region" description="Gly residues" evidence="3">
    <location>
        <begin position="1444"/>
        <end position="1473"/>
    </location>
</feature>
<keyword evidence="2" id="KW-0539">Nucleus</keyword>
<evidence type="ECO:0000256" key="1">
    <source>
        <dbReference type="ARBA" id="ARBA00004123"/>
    </source>
</evidence>
<feature type="compositionally biased region" description="Pro residues" evidence="3">
    <location>
        <begin position="983"/>
        <end position="996"/>
    </location>
</feature>
<dbReference type="CDD" id="cd00067">
    <property type="entry name" value="GAL4"/>
    <property type="match status" value="1"/>
</dbReference>
<reference evidence="5" key="1">
    <citation type="journal article" date="2020" name="Stud. Mycol.">
        <title>101 Dothideomycetes genomes: a test case for predicting lifestyles and emergence of pathogens.</title>
        <authorList>
            <person name="Haridas S."/>
            <person name="Albert R."/>
            <person name="Binder M."/>
            <person name="Bloem J."/>
            <person name="Labutti K."/>
            <person name="Salamov A."/>
            <person name="Andreopoulos B."/>
            <person name="Baker S."/>
            <person name="Barry K."/>
            <person name="Bills G."/>
            <person name="Bluhm B."/>
            <person name="Cannon C."/>
            <person name="Castanera R."/>
            <person name="Culley D."/>
            <person name="Daum C."/>
            <person name="Ezra D."/>
            <person name="Gonzalez J."/>
            <person name="Henrissat B."/>
            <person name="Kuo A."/>
            <person name="Liang C."/>
            <person name="Lipzen A."/>
            <person name="Lutzoni F."/>
            <person name="Magnuson J."/>
            <person name="Mondo S."/>
            <person name="Nolan M."/>
            <person name="Ohm R."/>
            <person name="Pangilinan J."/>
            <person name="Park H.-J."/>
            <person name="Ramirez L."/>
            <person name="Alfaro M."/>
            <person name="Sun H."/>
            <person name="Tritt A."/>
            <person name="Yoshinaga Y."/>
            <person name="Zwiers L.-H."/>
            <person name="Turgeon B."/>
            <person name="Goodwin S."/>
            <person name="Spatafora J."/>
            <person name="Crous P."/>
            <person name="Grigoriev I."/>
        </authorList>
    </citation>
    <scope>NUCLEOTIDE SEQUENCE</scope>
    <source>
        <strain evidence="5">CBS 123094</strain>
    </source>
</reference>
<dbReference type="EMBL" id="ML977578">
    <property type="protein sequence ID" value="KAF2002276.1"/>
    <property type="molecule type" value="Genomic_DNA"/>
</dbReference>
<sequence>MTSPHPSAPAGGARDVTPSGNGAGPATNSKMRKRTKTGCLTCRKRRIKCGEERPTCANCIKSKRGCEGYNQRVVFKTPIGDWPNHPGVALQYHNSLLPGSRPAQAGFRPLPASSQSQDTSLTSIQPRPLTQFEFSGSDNRPLPGLELISTQSVLVGGGSHNYSQPLHSPHHQQPLHSPHHQLPTPTSATSFFSAQPSPVHSNFPGQYAAEGTGNYPQQQRYSPVSQYPNSSVSYDAHIHHKPVASEPPHLPVSQASHEQMLYQHHQNVTHIHEPQPSYARRTEEYSTYPDQKPTLARYDSHPHVPISQAHSGAVDMSQAGSYASHPAVDHVNTSHSHSHSHYQTAQIPSHDAHAEVKYMPQHAVLEQPVAVSQAQQSFQPQLLLSGFGGDDHVSPTQILDEAAVEYQDDDYWDVQSDEDMADEEEVKDEDAMVLSRDFSLIKRIHNENYNELSIRRYDAFIYDGILTHYRAEQVANPLRNPKTARVFAHFIHITGPSLSIYERNPRNPASIFEAPIPRSQQSLWTYILPLKALNNQGLLHAMLALASLHIARLQGASDTPSYRHYAYALKHLQRYLANPRKRHQLPTLATSLLLAFYEVMTAEHVKWSTHLVGASHLLAELDFRSLTQEARRLKAAQTAEEEQFPYQNPGMLIDQKLLQQKIKESAMMPDEGLVSTIVGRQVNYDDFGRVVEEDNVRQERRRNQLGKIDLRGYETLQDLYWWYARQDAFQSIVSGNKLIMDYHKWSDCPPRAPLGRTDALHGSHDHIILLIGRIADFTVRDRRRKLKQMQADGGQWRPRPGMPGMPMGPPPPRAQGQGNQPPTPTTPMGPPPHMQSRGPPPGWTGPPPPGWTGAAPKMPQMSPTDSQGSAMGPPPGWTGPPPPGWPGASSQMPPPGAMPQMSPAEQPQKSPMGPPPGWTGPPPPGWAAGGPQMSPTEQPQNSPMGPPPGWTGPPPPGWSSGGPQMPPSGPQMAPTEQQSRSPMGPPPGWTGPPPPGWAAGGPQMSPTEQPQKSPMGPPPGWTGPPPPGWSPGGPQMSPSGPSPTSSMGPPPGWIGPPPPGWAGAAPKMPQMSPTDSQGSAMGPPPGWTGPPPPGWPNAPSPNTKPQMSPTGPQSDSPMGPPPGWTGPPPPGWTGPPPPGWTGPPPPGWTGPPPSQSQMPPPPPRGPPAMPTFYGMAPSRENALPSHYVNPAGEPDSPSDPGSPQSVSSDLPSAYTTALEEWTSISAAHATVAQQLANTPSFSPLTPDLYPTLPGGNTTPFGPALVHRAYNISILWTMLHLSQILLLRSHPSMPPAAMMAASICAPATAPYSTLIGRITAGMHIPSSASSPITPQLGAALIESSMSLFFAGVQYQDAAQREWTVTRLLEIDRRTGWASAGVIARSCETSWEKAAEMGRGPAYTRRTRRFGEEGSVVLDPTVDGETGGSSDVGAGAGGASRDDAGHGGGKGRGDVGPGGPGGMMGPGGSGGGWGGSNIIRDAAEGGLRMPRGGTGQTQGERARYEGDEKRFLMRWRGGLVPWAMNLLGMEEDLRAEMEG</sequence>
<feature type="compositionally biased region" description="Pro residues" evidence="3">
    <location>
        <begin position="821"/>
        <end position="850"/>
    </location>
</feature>
<feature type="compositionally biased region" description="Polar residues" evidence="3">
    <location>
        <begin position="1104"/>
        <end position="1116"/>
    </location>
</feature>
<feature type="compositionally biased region" description="Pro residues" evidence="3">
    <location>
        <begin position="912"/>
        <end position="925"/>
    </location>
</feature>
<feature type="non-terminal residue" evidence="5">
    <location>
        <position position="1537"/>
    </location>
</feature>
<dbReference type="PROSITE" id="PS00463">
    <property type="entry name" value="ZN2_CY6_FUNGAL_1"/>
    <property type="match status" value="1"/>
</dbReference>
<dbReference type="GO" id="GO:0045944">
    <property type="term" value="P:positive regulation of transcription by RNA polymerase II"/>
    <property type="evidence" value="ECO:0007669"/>
    <property type="project" value="TreeGrafter"/>
</dbReference>
<evidence type="ECO:0000256" key="3">
    <source>
        <dbReference type="SAM" id="MobiDB-lite"/>
    </source>
</evidence>
<accession>A0A6A5WXA1</accession>
<feature type="region of interest" description="Disordered" evidence="3">
    <location>
        <begin position="1"/>
        <end position="37"/>
    </location>
</feature>